<protein>
    <submittedName>
        <fullName evidence="2">Uncharacterized protein</fullName>
    </submittedName>
</protein>
<reference evidence="2" key="1">
    <citation type="submission" date="2015-10" db="EMBL/GenBank/DDBJ databases">
        <authorList>
            <person name="Regsiter A."/>
            <person name="william w."/>
        </authorList>
    </citation>
    <scope>NUCLEOTIDE SEQUENCE</scope>
    <source>
        <strain evidence="2">Montdore</strain>
    </source>
</reference>
<feature type="region of interest" description="Disordered" evidence="1">
    <location>
        <begin position="48"/>
        <end position="69"/>
    </location>
</feature>
<dbReference type="AlphaFoldDB" id="A0A292PV42"/>
<evidence type="ECO:0000313" key="2">
    <source>
        <dbReference type="EMBL" id="CUS11419.1"/>
    </source>
</evidence>
<dbReference type="Proteomes" id="UP001412239">
    <property type="component" value="Unassembled WGS sequence"/>
</dbReference>
<gene>
    <name evidence="2" type="ORF">GSTUAT00004521001</name>
</gene>
<keyword evidence="3" id="KW-1185">Reference proteome</keyword>
<evidence type="ECO:0000256" key="1">
    <source>
        <dbReference type="SAM" id="MobiDB-lite"/>
    </source>
</evidence>
<evidence type="ECO:0000313" key="3">
    <source>
        <dbReference type="Proteomes" id="UP001412239"/>
    </source>
</evidence>
<name>A0A292PV42_9PEZI</name>
<organism evidence="2 3">
    <name type="scientific">Tuber aestivum</name>
    <name type="common">summer truffle</name>
    <dbReference type="NCBI Taxonomy" id="59557"/>
    <lineage>
        <taxon>Eukaryota</taxon>
        <taxon>Fungi</taxon>
        <taxon>Dikarya</taxon>
        <taxon>Ascomycota</taxon>
        <taxon>Pezizomycotina</taxon>
        <taxon>Pezizomycetes</taxon>
        <taxon>Pezizales</taxon>
        <taxon>Tuberaceae</taxon>
        <taxon>Tuber</taxon>
    </lineage>
</organism>
<sequence length="69" mass="7655">MQGAIPDRRAQLEIHGLEDSGVTSSTVAYEIRRILVRGVLTLIIGSLTDHGGDESKRSYEVRVRQRPHG</sequence>
<feature type="compositionally biased region" description="Basic and acidic residues" evidence="1">
    <location>
        <begin position="50"/>
        <end position="63"/>
    </location>
</feature>
<dbReference type="EMBL" id="LN891022">
    <property type="protein sequence ID" value="CUS11419.1"/>
    <property type="molecule type" value="Genomic_DNA"/>
</dbReference>
<accession>A0A292PV42</accession>
<proteinExistence type="predicted"/>